<evidence type="ECO:0000313" key="2">
    <source>
        <dbReference type="Proteomes" id="UP000245820"/>
    </source>
</evidence>
<name>A0A2S2DPS0_9BURK</name>
<reference evidence="1 2" key="1">
    <citation type="submission" date="2018-05" db="EMBL/GenBank/DDBJ databases">
        <title>Complete genome sequence of Massilia oculi sp. nov. CCUG 43427T (=DSM 26321T), the type strain of M. oculi, and comparison with genome sequences of other Massilia strains.</title>
        <authorList>
            <person name="Zhu B."/>
        </authorList>
    </citation>
    <scope>NUCLEOTIDE SEQUENCE [LARGE SCALE GENOMIC DNA]</scope>
    <source>
        <strain evidence="1 2">CCUG 43427</strain>
    </source>
</reference>
<protein>
    <recommendedName>
        <fullName evidence="3">Baseplate protein J-like domain-containing protein</fullName>
    </recommendedName>
</protein>
<keyword evidence="2" id="KW-1185">Reference proteome</keyword>
<accession>A0A2S2DPS0</accession>
<evidence type="ECO:0008006" key="3">
    <source>
        <dbReference type="Google" id="ProtNLM"/>
    </source>
</evidence>
<dbReference type="OrthoDB" id="9762853at2"/>
<organism evidence="1 2">
    <name type="scientific">Massilia oculi</name>
    <dbReference type="NCBI Taxonomy" id="945844"/>
    <lineage>
        <taxon>Bacteria</taxon>
        <taxon>Pseudomonadati</taxon>
        <taxon>Pseudomonadota</taxon>
        <taxon>Betaproteobacteria</taxon>
        <taxon>Burkholderiales</taxon>
        <taxon>Oxalobacteraceae</taxon>
        <taxon>Telluria group</taxon>
        <taxon>Massilia</taxon>
    </lineage>
</organism>
<gene>
    <name evidence="1" type="ORF">DIR46_25090</name>
</gene>
<evidence type="ECO:0000313" key="1">
    <source>
        <dbReference type="EMBL" id="AWL07380.1"/>
    </source>
</evidence>
<dbReference type="KEGG" id="mtim:DIR46_25090"/>
<dbReference type="AlphaFoldDB" id="A0A2S2DPS0"/>
<proteinExistence type="predicted"/>
<sequence>MREGLAQHARLPAALAPHYIDVDELSQAQLMTLALHFAGLVRFATEGPEASWDRTWRDYFGDDETLVMAEILSLRVHRNRAGFDALVDRALDGMAPGGMPAPRGGSPAALLAAMVERLEAWSRLLLGRGSPVGIDLGTLIVGVLDNLPPSLRRALAYRAARPEWNAGRDAPALVAELSAMLGLEPGGAVRDDELRALCRTWFNQLAKAIEMVQRGAAQRLEQSLSSGVHDPGAGLLLAFVQIYRRAQDAANTLTERHLDFYYDRVLRMRPKPAECDSTFLVFAPAAPGARTTVPAGAAFLAPAGRQLGDLVFAPREGLVVGDARLRAIYTLFCERNPLTAPENALWEQRHGRPRSYPTACRLASLPVLEPDQALDRAELAPRPLFGAPRTASSAAPGQAARLGFALASNVLLMREGERSVHVTLLLGAQRHGAAGDETLGGRLAQLATQMRESQAEVRYKVLRRMFTLALTGVDGWMAVPAYSATFDAAGEGGVHDALHIHFTLGHEAGAVAPYDPALHGPGVTGACPLLRFELNGEGYLYPYGLLRGLPMARAQVDVSVRGHRSLALYNQMGALSPAAPFQPFGPLPAHGAWLVVGSAETACKRLTAAELAFEWGGLPQVAGGLRAWYGGYDGEPFRDVRCTVAALADGRWQPVETQVQARPAQLLFADAQAGRRPASAPGAAASEVVDLGPVLHLARPLPLERCAPDQPFAWEPGVSSGFFRLTLDTGEFAFGHRDYPYQLARVLTRNSQWRYRRDAHALPNPPYTPTVETVAMNYAATSTIGPTPAPSGEALLRLHPFGWEAARGGSEHGDLLLPSIDYSGNLYLGLSASVLDAPLSLFFNLVEDALPMSGQHARHISWAYLAGNRWIALPPHAVLRDSTQGFIRPGIVTLALPPDAGRDNTIMPEGLVWLRVSCEDELNRFCQLYSVHPHALQVWRAADHMTAGAPERIAAATIRRPRQAIPGLVRVTQMTASSGGRLPEGRIELRRRSAERLRHKGRAIVPDDYERLVLERFPDIDRVKCFPNLSLERRPDGGACPGRVLVVALPAFASSGHVSVLPRLNGDLVARVHAFLAARVSADVRLEVANPFYQRIQVRCKVRLAPGLDHGRHVNLLDRLVSDFISPWNPAGNTSLFGWTLRQHDVEAFLLAQPGVLGVSEFSMLSVSDAGRDRYMLTDTAAPGRKGEPAPDVTPLYPWSVAVPIRRHAILVAGSEQSRVARRTGIGKLEIGSTFIISPQTDNDQAK</sequence>
<dbReference type="Proteomes" id="UP000245820">
    <property type="component" value="Chromosome"/>
</dbReference>
<dbReference type="EMBL" id="CP029343">
    <property type="protein sequence ID" value="AWL07380.1"/>
    <property type="molecule type" value="Genomic_DNA"/>
</dbReference>